<evidence type="ECO:0008006" key="7">
    <source>
        <dbReference type="Google" id="ProtNLM"/>
    </source>
</evidence>
<dbReference type="EMBL" id="RBQX01000027">
    <property type="protein sequence ID" value="RMQ21398.1"/>
    <property type="molecule type" value="Genomic_DNA"/>
</dbReference>
<evidence type="ECO:0000313" key="1">
    <source>
        <dbReference type="EMBL" id="KPC42059.1"/>
    </source>
</evidence>
<dbReference type="AlphaFoldDB" id="A0A0P9TPN3"/>
<organism evidence="2 6">
    <name type="scientific">Pseudomonas savastanoi pv. glycinea</name>
    <name type="common">Pseudomonas syringae pv. glycinea</name>
    <dbReference type="NCBI Taxonomy" id="318"/>
    <lineage>
        <taxon>Bacteria</taxon>
        <taxon>Pseudomonadati</taxon>
        <taxon>Pseudomonadota</taxon>
        <taxon>Gammaproteobacteria</taxon>
        <taxon>Pseudomonadales</taxon>
        <taxon>Pseudomonadaceae</taxon>
        <taxon>Pseudomonas</taxon>
    </lineage>
</organism>
<evidence type="ECO:0000313" key="5">
    <source>
        <dbReference type="Proteomes" id="UP000272471"/>
    </source>
</evidence>
<dbReference type="EMBL" id="RBPS01000138">
    <property type="protein sequence ID" value="RMO37637.1"/>
    <property type="molecule type" value="Genomic_DNA"/>
</dbReference>
<evidence type="ECO:0000313" key="2">
    <source>
        <dbReference type="EMBL" id="RMO37637.1"/>
    </source>
</evidence>
<gene>
    <name evidence="1" type="ORF">AC496_1622</name>
    <name evidence="3" type="ORF">ALQ11_03043</name>
    <name evidence="2" type="ORF">ALQ42_02930</name>
</gene>
<dbReference type="EMBL" id="LGLO01000076">
    <property type="protein sequence ID" value="KPC42059.1"/>
    <property type="molecule type" value="Genomic_DNA"/>
</dbReference>
<dbReference type="Proteomes" id="UP000037836">
    <property type="component" value="Unassembled WGS sequence"/>
</dbReference>
<accession>A0A0P9TPN3</accession>
<sequence length="716" mass="81524">MPKLNPNPMSDRATLSLLIERARQNLESTIEYRASWLKKGGIGSSEWEVVGPNRSTAIVSFAEPLPDGTLLTDAVNKLILTTIQKHVFCIRAGYLSPQVDHRAWAKYVRFFINITSWQFLFKERYQPQSKGFKLINENACEVIIESYKKCGWAGVLQIIPRLSEYFCTLIDEEYDGEKLTEQQISKTIKHLKENCLYVKKGNIRNGTTGLVSRDYLAKAINTHASAFNHDTVRIFLRQFEESLQQPILVQGVLTRAQYKSHKTAIINHEQNGGITRKSLIQFLNLMKLLSEGNPYLPDTIPSFKFAPAEHMNKQDVRIDGHTRKIPYSIGIYALGKAVEWIMVYGKAIVGATVATVMAFKNIPPEELKGRSHRYRQRQEIFEDIISQYSTESFEGLPAQPLAAALHITKLTSHSHAESTSTNMTFAVALECFVAACAIVIGFTKPIRVNELAHIQRDALSYQTNDEGAFLAHPILKRRVPIPPTIRRPIPYIAAVAAQLLAVLGNGLKEVYEDTSPHSEHLFYFPSSKGFNQPSGKGIDARIDYAMRSFCDIIEIPVDIYGRRWYIKIHEMRKFFIFTMYNHAKVYTDDAIRHHAGHDDPRYLHDYLSGEVPEEEIIRYNIENIEDKLINLEIGNVNESENQGLVALYKQILSTMKITSLKSRNKYEFNQILQALLATDGLLISVYTIRLTTYDSEVFDTEIALKYGEAADEKFNR</sequence>
<dbReference type="Proteomes" id="UP000272471">
    <property type="component" value="Unassembled WGS sequence"/>
</dbReference>
<name>A0A0P9TPN3_PSESG</name>
<dbReference type="Proteomes" id="UP000273536">
    <property type="component" value="Unassembled WGS sequence"/>
</dbReference>
<comment type="caution">
    <text evidence="2">The sequence shown here is derived from an EMBL/GenBank/DDBJ whole genome shotgun (WGS) entry which is preliminary data.</text>
</comment>
<dbReference type="RefSeq" id="WP_004665136.1">
    <property type="nucleotide sequence ID" value="NZ_LGLL01000048.1"/>
</dbReference>
<proteinExistence type="predicted"/>
<protein>
    <recommendedName>
        <fullName evidence="7">Phage integrase protein</fullName>
    </recommendedName>
</protein>
<reference evidence="1 4" key="1">
    <citation type="submission" date="2015-07" db="EMBL/GenBank/DDBJ databases">
        <authorList>
            <person name="O'Brien H.E."/>
            <person name="Thakur S."/>
            <person name="Gong Y."/>
            <person name="Wang P.W."/>
            <person name="Guttman D.S."/>
        </authorList>
    </citation>
    <scope>NUCLEOTIDE SEQUENCE [LARGE SCALE GENOMIC DNA]</scope>
    <source>
        <strain evidence="1 4">BR1</strain>
    </source>
</reference>
<evidence type="ECO:0000313" key="4">
    <source>
        <dbReference type="Proteomes" id="UP000037836"/>
    </source>
</evidence>
<reference evidence="5 6" key="3">
    <citation type="submission" date="2018-08" db="EMBL/GenBank/DDBJ databases">
        <title>Recombination of ecologically and evolutionarily significant loci maintains genetic cohesion in the Pseudomonas syringae species complex.</title>
        <authorList>
            <person name="Dillon M."/>
            <person name="Thakur S."/>
            <person name="Almeida R.N.D."/>
            <person name="Weir B.S."/>
            <person name="Guttman D.S."/>
        </authorList>
    </citation>
    <scope>NUCLEOTIDE SEQUENCE [LARGE SCALE GENOMIC DNA]</scope>
    <source>
        <strain evidence="3 5">ICMP 4182</strain>
        <strain evidence="2 6">ICMP 6372</strain>
    </source>
</reference>
<keyword evidence="4" id="KW-1185">Reference proteome</keyword>
<evidence type="ECO:0000313" key="6">
    <source>
        <dbReference type="Proteomes" id="UP000273536"/>
    </source>
</evidence>
<evidence type="ECO:0000313" key="3">
    <source>
        <dbReference type="EMBL" id="RMQ21398.1"/>
    </source>
</evidence>
<reference evidence="1 4" key="2">
    <citation type="submission" date="2015-10" db="EMBL/GenBank/DDBJ databases">
        <title>Comparative genomics and high-throughput reverse genetic screens identify a new phytobacterial MAMP and an Arabidopsis receptor required for immune elicitation.</title>
        <authorList>
            <person name="Mott G.A."/>
            <person name="Thakur S."/>
            <person name="Wang P.W."/>
            <person name="Desveaux D."/>
            <person name="Guttman D.S."/>
        </authorList>
    </citation>
    <scope>NUCLEOTIDE SEQUENCE [LARGE SCALE GENOMIC DNA]</scope>
    <source>
        <strain evidence="1 4">BR1</strain>
    </source>
</reference>